<evidence type="ECO:0000256" key="3">
    <source>
        <dbReference type="ARBA" id="ARBA00023163"/>
    </source>
</evidence>
<dbReference type="PRINTS" id="PR00032">
    <property type="entry name" value="HTHARAC"/>
</dbReference>
<dbReference type="SMART" id="SM00342">
    <property type="entry name" value="HTH_ARAC"/>
    <property type="match status" value="1"/>
</dbReference>
<keyword evidence="3" id="KW-0804">Transcription</keyword>
<evidence type="ECO:0000259" key="5">
    <source>
        <dbReference type="PROSITE" id="PS01124"/>
    </source>
</evidence>
<dbReference type="InterPro" id="IPR009057">
    <property type="entry name" value="Homeodomain-like_sf"/>
</dbReference>
<dbReference type="PANTHER" id="PTHR46796">
    <property type="entry name" value="HTH-TYPE TRANSCRIPTIONAL ACTIVATOR RHAS-RELATED"/>
    <property type="match status" value="1"/>
</dbReference>
<dbReference type="PROSITE" id="PS00041">
    <property type="entry name" value="HTH_ARAC_FAMILY_1"/>
    <property type="match status" value="1"/>
</dbReference>
<comment type="caution">
    <text evidence="6">The sequence shown here is derived from an EMBL/GenBank/DDBJ whole genome shotgun (WGS) entry which is preliminary data.</text>
</comment>
<evidence type="ECO:0000313" key="6">
    <source>
        <dbReference type="EMBL" id="ONH84076.1"/>
    </source>
</evidence>
<dbReference type="AlphaFoldDB" id="A0A1S8D6S5"/>
<accession>A0A1S8D6S5</accession>
<dbReference type="PANTHER" id="PTHR46796:SF7">
    <property type="entry name" value="ARAC FAMILY TRANSCRIPTIONAL REGULATOR"/>
    <property type="match status" value="1"/>
</dbReference>
<feature type="domain" description="HTH araC/xylS-type" evidence="5">
    <location>
        <begin position="199"/>
        <end position="297"/>
    </location>
</feature>
<feature type="region of interest" description="Disordered" evidence="4">
    <location>
        <begin position="300"/>
        <end position="332"/>
    </location>
</feature>
<protein>
    <submittedName>
        <fullName evidence="6">AraC family transcriptional regulator</fullName>
    </submittedName>
</protein>
<dbReference type="InterPro" id="IPR050204">
    <property type="entry name" value="AraC_XylS_family_regulators"/>
</dbReference>
<dbReference type="SUPFAM" id="SSF46689">
    <property type="entry name" value="Homeodomain-like"/>
    <property type="match status" value="2"/>
</dbReference>
<keyword evidence="1" id="KW-0805">Transcription regulation</keyword>
<dbReference type="InterPro" id="IPR018062">
    <property type="entry name" value="HTH_AraC-typ_CS"/>
</dbReference>
<keyword evidence="2" id="KW-0238">DNA-binding</keyword>
<evidence type="ECO:0000256" key="2">
    <source>
        <dbReference type="ARBA" id="ARBA00023125"/>
    </source>
</evidence>
<evidence type="ECO:0000313" key="7">
    <source>
        <dbReference type="Proteomes" id="UP000054844"/>
    </source>
</evidence>
<dbReference type="EMBL" id="LLWF02000013">
    <property type="protein sequence ID" value="ONH84076.1"/>
    <property type="molecule type" value="Genomic_DNA"/>
</dbReference>
<dbReference type="InterPro" id="IPR032783">
    <property type="entry name" value="AraC_lig"/>
</dbReference>
<dbReference type="InterPro" id="IPR018060">
    <property type="entry name" value="HTH_AraC"/>
</dbReference>
<dbReference type="InterPro" id="IPR020449">
    <property type="entry name" value="Tscrpt_reg_AraC-type_HTH"/>
</dbReference>
<gene>
    <name evidence="6" type="ORF">APZ41_006440</name>
</gene>
<dbReference type="STRING" id="207340.APZ41_006440"/>
<sequence>MSEVLSLLKPRSAISAGLDAGGDWAIRFPPHEGIKFNAVMRGACWVAVEGEAAPQRIEAGDCFLLTRGRPFVFATDLALPAIESPTIYDAAVDGIATCNGGGDFFLMGGRFSFAGDHADMLLGALPAIVHVRDASNQATVLRFALEQLAAELKNRPPGGALMAEHLAQIMLLQVLRLWLASQKHPRSGWLGALSDQRLAKAIGALHAEPARRWRLAELADIAGMSRTTFAVRFREAVGQPPLDYLIGWRMRLAADQLRRTQDSLATIAFAVGYESEAAFSTIFRRVMGCAPGKYRRAPAAVLPSSSVTDPHRSPGPDQQGTRRVTGPPSPNL</sequence>
<evidence type="ECO:0000256" key="1">
    <source>
        <dbReference type="ARBA" id="ARBA00023015"/>
    </source>
</evidence>
<dbReference type="Pfam" id="PF12852">
    <property type="entry name" value="Cupin_6"/>
    <property type="match status" value="1"/>
</dbReference>
<dbReference type="PROSITE" id="PS01124">
    <property type="entry name" value="HTH_ARAC_FAMILY_2"/>
    <property type="match status" value="1"/>
</dbReference>
<dbReference type="GO" id="GO:0043565">
    <property type="term" value="F:sequence-specific DNA binding"/>
    <property type="evidence" value="ECO:0007669"/>
    <property type="project" value="InterPro"/>
</dbReference>
<dbReference type="Proteomes" id="UP000054844">
    <property type="component" value="Unassembled WGS sequence"/>
</dbReference>
<evidence type="ECO:0000256" key="4">
    <source>
        <dbReference type="SAM" id="MobiDB-lite"/>
    </source>
</evidence>
<dbReference type="Gene3D" id="1.10.10.60">
    <property type="entry name" value="Homeodomain-like"/>
    <property type="match status" value="2"/>
</dbReference>
<reference evidence="6" key="1">
    <citation type="submission" date="2016-12" db="EMBL/GenBank/DDBJ databases">
        <title>Draft genome sequence of Roseomonas mucosa strain AU37, isolated from a peripheral intravenous catheter.</title>
        <authorList>
            <person name="Choudhury M.A."/>
            <person name="Sidjabat H.E."/>
            <person name="Wailan A.M."/>
            <person name="Zhang L."/>
            <person name="Marsh N.M."/>
            <person name="Rickard C.M."/>
            <person name="Davies M."/>
            <person name="Mcmillan D.J."/>
        </authorList>
    </citation>
    <scope>NUCLEOTIDE SEQUENCE [LARGE SCALE GENOMIC DNA]</scope>
    <source>
        <strain evidence="6">AU37</strain>
    </source>
</reference>
<dbReference type="GO" id="GO:0003700">
    <property type="term" value="F:DNA-binding transcription factor activity"/>
    <property type="evidence" value="ECO:0007669"/>
    <property type="project" value="InterPro"/>
</dbReference>
<proteinExistence type="predicted"/>
<keyword evidence="7" id="KW-1185">Reference proteome</keyword>
<dbReference type="Pfam" id="PF12833">
    <property type="entry name" value="HTH_18"/>
    <property type="match status" value="1"/>
</dbReference>
<name>A0A1S8D6S5_9PROT</name>
<organism evidence="6 7">
    <name type="scientific">Roseomonas mucosa</name>
    <dbReference type="NCBI Taxonomy" id="207340"/>
    <lineage>
        <taxon>Bacteria</taxon>
        <taxon>Pseudomonadati</taxon>
        <taxon>Pseudomonadota</taxon>
        <taxon>Alphaproteobacteria</taxon>
        <taxon>Acetobacterales</taxon>
        <taxon>Roseomonadaceae</taxon>
        <taxon>Roseomonas</taxon>
    </lineage>
</organism>